<evidence type="ECO:0000313" key="2">
    <source>
        <dbReference type="EMBL" id="GMH19253.1"/>
    </source>
</evidence>
<keyword evidence="3" id="KW-1185">Reference proteome</keyword>
<organism evidence="2 3">
    <name type="scientific">Nepenthes gracilis</name>
    <name type="common">Slender pitcher plant</name>
    <dbReference type="NCBI Taxonomy" id="150966"/>
    <lineage>
        <taxon>Eukaryota</taxon>
        <taxon>Viridiplantae</taxon>
        <taxon>Streptophyta</taxon>
        <taxon>Embryophyta</taxon>
        <taxon>Tracheophyta</taxon>
        <taxon>Spermatophyta</taxon>
        <taxon>Magnoliopsida</taxon>
        <taxon>eudicotyledons</taxon>
        <taxon>Gunneridae</taxon>
        <taxon>Pentapetalae</taxon>
        <taxon>Caryophyllales</taxon>
        <taxon>Nepenthaceae</taxon>
        <taxon>Nepenthes</taxon>
    </lineage>
</organism>
<feature type="region of interest" description="Disordered" evidence="1">
    <location>
        <begin position="19"/>
        <end position="41"/>
    </location>
</feature>
<name>A0AAD3SXD5_NEPGR</name>
<evidence type="ECO:0000313" key="3">
    <source>
        <dbReference type="Proteomes" id="UP001279734"/>
    </source>
</evidence>
<feature type="region of interest" description="Disordered" evidence="1">
    <location>
        <begin position="59"/>
        <end position="84"/>
    </location>
</feature>
<dbReference type="Proteomes" id="UP001279734">
    <property type="component" value="Unassembled WGS sequence"/>
</dbReference>
<reference evidence="2" key="1">
    <citation type="submission" date="2023-05" db="EMBL/GenBank/DDBJ databases">
        <title>Nepenthes gracilis genome sequencing.</title>
        <authorList>
            <person name="Fukushima K."/>
        </authorList>
    </citation>
    <scope>NUCLEOTIDE SEQUENCE</scope>
    <source>
        <strain evidence="2">SING2019-196</strain>
    </source>
</reference>
<accession>A0AAD3SXD5</accession>
<dbReference type="AlphaFoldDB" id="A0AAD3SXD5"/>
<comment type="caution">
    <text evidence="2">The sequence shown here is derived from an EMBL/GenBank/DDBJ whole genome shotgun (WGS) entry which is preliminary data.</text>
</comment>
<gene>
    <name evidence="2" type="ORF">Nepgr_021094</name>
</gene>
<protein>
    <submittedName>
        <fullName evidence="2">Uncharacterized protein</fullName>
    </submittedName>
</protein>
<evidence type="ECO:0000256" key="1">
    <source>
        <dbReference type="SAM" id="MobiDB-lite"/>
    </source>
</evidence>
<sequence length="84" mass="9381">MVQCETVISIYPPRHQQEVFGQQGSSTGIRCNQTSRTGDPPYQQTGPHIMPLMVPPHLRVGKPRQGSLPEEQNIQGRDKQCVIS</sequence>
<proteinExistence type="predicted"/>
<dbReference type="EMBL" id="BSYO01000020">
    <property type="protein sequence ID" value="GMH19253.1"/>
    <property type="molecule type" value="Genomic_DNA"/>
</dbReference>